<dbReference type="EMBL" id="BAWO01000027">
    <property type="protein sequence ID" value="GAJ39816.1"/>
    <property type="molecule type" value="Genomic_DNA"/>
</dbReference>
<name>A0A023DFL4_9BACL</name>
<evidence type="ECO:0000313" key="4">
    <source>
        <dbReference type="Proteomes" id="UP000023561"/>
    </source>
</evidence>
<dbReference type="NCBIfam" id="TIGR02305">
    <property type="entry name" value="HpaG-N-term"/>
    <property type="match status" value="1"/>
</dbReference>
<dbReference type="Gene3D" id="3.90.850.10">
    <property type="entry name" value="Fumarylacetoacetase-like, C-terminal domain"/>
    <property type="match status" value="1"/>
</dbReference>
<dbReference type="InterPro" id="IPR011234">
    <property type="entry name" value="Fumarylacetoacetase-like_C"/>
</dbReference>
<keyword evidence="3" id="KW-0413">Isomerase</keyword>
<gene>
    <name evidence="3" type="ORF">GCA01S_027_00160</name>
</gene>
<dbReference type="RefSeq" id="WP_042409103.1">
    <property type="nucleotide sequence ID" value="NZ_BAWO01000027.1"/>
</dbReference>
<dbReference type="InterPro" id="IPR036663">
    <property type="entry name" value="Fumarylacetoacetase_C_sf"/>
</dbReference>
<protein>
    <submittedName>
        <fullName evidence="3">Putative 5-hydroxyphenylacetate degradation bifunctional isomerase/decarboxylase N-terminal subunit</fullName>
    </submittedName>
</protein>
<dbReference type="GO" id="GO:0046872">
    <property type="term" value="F:metal ion binding"/>
    <property type="evidence" value="ECO:0007669"/>
    <property type="project" value="UniProtKB-KW"/>
</dbReference>
<dbReference type="InterPro" id="IPR012686">
    <property type="entry name" value="HPA_isomer/decarb_N"/>
</dbReference>
<dbReference type="AlphaFoldDB" id="A0A023DFL4"/>
<dbReference type="GO" id="GO:0018800">
    <property type="term" value="F:5-oxopent-3-ene-1,2,5-tricarboxylate decarboxylase activity"/>
    <property type="evidence" value="ECO:0007669"/>
    <property type="project" value="InterPro"/>
</dbReference>
<feature type="domain" description="Fumarylacetoacetase-like C-terminal" evidence="2">
    <location>
        <begin position="48"/>
        <end position="251"/>
    </location>
</feature>
<evidence type="ECO:0000313" key="3">
    <source>
        <dbReference type="EMBL" id="GAJ39816.1"/>
    </source>
</evidence>
<comment type="caution">
    <text evidence="3">The sequence shown here is derived from an EMBL/GenBank/DDBJ whole genome shotgun (WGS) entry which is preliminary data.</text>
</comment>
<dbReference type="SUPFAM" id="SSF56529">
    <property type="entry name" value="FAH"/>
    <property type="match status" value="1"/>
</dbReference>
<keyword evidence="4" id="KW-1185">Reference proteome</keyword>
<evidence type="ECO:0000259" key="2">
    <source>
        <dbReference type="Pfam" id="PF01557"/>
    </source>
</evidence>
<dbReference type="PANTHER" id="PTHR11820:SF114">
    <property type="entry name" value="4-HYDROXYPHENYLACETATE CATABOLISM PROTEIN"/>
    <property type="match status" value="1"/>
</dbReference>
<dbReference type="Proteomes" id="UP000023561">
    <property type="component" value="Unassembled WGS sequence"/>
</dbReference>
<sequence>MAKAFFRLTGIPHTMESEVNVQKNTVMIHGKEYDACRLKWEAPEIGAIYGVLLNYKDEWKKFREQMTKPPYHQPPKAPILYMKPANTINVHGGCVPLPKGVYQLQVGGALGVVIGRTATKVRKGEAFDYIAGYTIVNDVAVPHESIYRPAVKERARDGFAPIGPWIIEKNEIDHPDELDIRVFVNGQLVQRDNTKNLLRPIATLLEEITEFMTLYKGDVLLVGVPDDAPLVQAGDHVRIEIEGVGSLENIIVPEGDWVKETGYDETCTHSV</sequence>
<evidence type="ECO:0000256" key="1">
    <source>
        <dbReference type="ARBA" id="ARBA00022723"/>
    </source>
</evidence>
<dbReference type="GO" id="GO:0008704">
    <property type="term" value="F:5-carboxymethyl-2-hydroxymuconate delta-isomerase activity"/>
    <property type="evidence" value="ECO:0007669"/>
    <property type="project" value="InterPro"/>
</dbReference>
<proteinExistence type="predicted"/>
<keyword evidence="1" id="KW-0479">Metal-binding</keyword>
<organism evidence="3 4">
    <name type="scientific">Parageobacillus caldoxylosilyticus NBRC 107762</name>
    <dbReference type="NCBI Taxonomy" id="1220594"/>
    <lineage>
        <taxon>Bacteria</taxon>
        <taxon>Bacillati</taxon>
        <taxon>Bacillota</taxon>
        <taxon>Bacilli</taxon>
        <taxon>Bacillales</taxon>
        <taxon>Anoxybacillaceae</taxon>
        <taxon>Saccharococcus</taxon>
    </lineage>
</organism>
<dbReference type="PANTHER" id="PTHR11820">
    <property type="entry name" value="ACYLPYRUVASE"/>
    <property type="match status" value="1"/>
</dbReference>
<accession>A0A023DFL4</accession>
<reference evidence="3 4" key="1">
    <citation type="submission" date="2014-04" db="EMBL/GenBank/DDBJ databases">
        <title>Whole genome shotgun sequence of Geobacillus caldoxylosilyticus NBRC 107762.</title>
        <authorList>
            <person name="Hosoyama A."/>
            <person name="Hosoyama Y."/>
            <person name="Katano-Makiyama Y."/>
            <person name="Tsuchikane K."/>
            <person name="Ohji S."/>
            <person name="Ichikawa N."/>
            <person name="Yamazoe A."/>
            <person name="Fujita N."/>
        </authorList>
    </citation>
    <scope>NUCLEOTIDE SEQUENCE [LARGE SCALE GENOMIC DNA]</scope>
    <source>
        <strain evidence="3 4">NBRC 107762</strain>
    </source>
</reference>
<dbReference type="Pfam" id="PF01557">
    <property type="entry name" value="FAA_hydrolase"/>
    <property type="match status" value="1"/>
</dbReference>
<dbReference type="OrthoDB" id="9805307at2"/>